<dbReference type="EMBL" id="AZBU02000010">
    <property type="protein sequence ID" value="TKR62777.1"/>
    <property type="molecule type" value="Genomic_DNA"/>
</dbReference>
<accession>A0A4U5M261</accession>
<feature type="transmembrane region" description="Helical" evidence="1">
    <location>
        <begin position="20"/>
        <end position="40"/>
    </location>
</feature>
<organism evidence="2 3">
    <name type="scientific">Steinernema carpocapsae</name>
    <name type="common">Entomopathogenic nematode</name>
    <dbReference type="NCBI Taxonomy" id="34508"/>
    <lineage>
        <taxon>Eukaryota</taxon>
        <taxon>Metazoa</taxon>
        <taxon>Ecdysozoa</taxon>
        <taxon>Nematoda</taxon>
        <taxon>Chromadorea</taxon>
        <taxon>Rhabditida</taxon>
        <taxon>Tylenchina</taxon>
        <taxon>Panagrolaimomorpha</taxon>
        <taxon>Strongyloidoidea</taxon>
        <taxon>Steinernematidae</taxon>
        <taxon>Steinernema</taxon>
    </lineage>
</organism>
<feature type="transmembrane region" description="Helical" evidence="1">
    <location>
        <begin position="186"/>
        <end position="206"/>
    </location>
</feature>
<keyword evidence="1" id="KW-0472">Membrane</keyword>
<feature type="transmembrane region" description="Helical" evidence="1">
    <location>
        <begin position="227"/>
        <end position="254"/>
    </location>
</feature>
<evidence type="ECO:0000313" key="2">
    <source>
        <dbReference type="EMBL" id="TKR62777.1"/>
    </source>
</evidence>
<comment type="caution">
    <text evidence="2">The sequence shown here is derived from an EMBL/GenBank/DDBJ whole genome shotgun (WGS) entry which is preliminary data.</text>
</comment>
<evidence type="ECO:0008006" key="4">
    <source>
        <dbReference type="Google" id="ProtNLM"/>
    </source>
</evidence>
<feature type="transmembrane region" description="Helical" evidence="1">
    <location>
        <begin position="142"/>
        <end position="166"/>
    </location>
</feature>
<feature type="transmembrane region" description="Helical" evidence="1">
    <location>
        <begin position="281"/>
        <end position="301"/>
    </location>
</feature>
<name>A0A4U5M261_STECR</name>
<evidence type="ECO:0000256" key="1">
    <source>
        <dbReference type="SAM" id="Phobius"/>
    </source>
</evidence>
<reference evidence="2 3" key="1">
    <citation type="journal article" date="2015" name="Genome Biol.">
        <title>Comparative genomics of Steinernema reveals deeply conserved gene regulatory networks.</title>
        <authorList>
            <person name="Dillman A.R."/>
            <person name="Macchietto M."/>
            <person name="Porter C.F."/>
            <person name="Rogers A."/>
            <person name="Williams B."/>
            <person name="Antoshechkin I."/>
            <person name="Lee M.M."/>
            <person name="Goodwin Z."/>
            <person name="Lu X."/>
            <person name="Lewis E.E."/>
            <person name="Goodrich-Blair H."/>
            <person name="Stock S.P."/>
            <person name="Adams B.J."/>
            <person name="Sternberg P.W."/>
            <person name="Mortazavi A."/>
        </authorList>
    </citation>
    <scope>NUCLEOTIDE SEQUENCE [LARGE SCALE GENOMIC DNA]</scope>
    <source>
        <strain evidence="2 3">ALL</strain>
    </source>
</reference>
<keyword evidence="1" id="KW-0812">Transmembrane</keyword>
<reference evidence="2 3" key="2">
    <citation type="journal article" date="2019" name="G3 (Bethesda)">
        <title>Hybrid Assembly of the Genome of the Entomopathogenic Nematode Steinernema carpocapsae Identifies the X-Chromosome.</title>
        <authorList>
            <person name="Serra L."/>
            <person name="Macchietto M."/>
            <person name="Macias-Munoz A."/>
            <person name="McGill C.J."/>
            <person name="Rodriguez I.M."/>
            <person name="Rodriguez B."/>
            <person name="Murad R."/>
            <person name="Mortazavi A."/>
        </authorList>
    </citation>
    <scope>NUCLEOTIDE SEQUENCE [LARGE SCALE GENOMIC DNA]</scope>
    <source>
        <strain evidence="2 3">ALL</strain>
    </source>
</reference>
<keyword evidence="1" id="KW-1133">Transmembrane helix</keyword>
<keyword evidence="3" id="KW-1185">Reference proteome</keyword>
<protein>
    <recommendedName>
        <fullName evidence="4">G-protein coupled receptors family 1 profile domain-containing protein</fullName>
    </recommendedName>
</protein>
<evidence type="ECO:0000313" key="3">
    <source>
        <dbReference type="Proteomes" id="UP000298663"/>
    </source>
</evidence>
<dbReference type="AlphaFoldDB" id="A0A4U5M261"/>
<proteinExistence type="predicted"/>
<gene>
    <name evidence="2" type="ORF">L596_026694</name>
</gene>
<feature type="transmembrane region" description="Helical" evidence="1">
    <location>
        <begin position="52"/>
        <end position="76"/>
    </location>
</feature>
<sequence>MNTTEDARKVAGNEVFPSDPILQMSVSAVNIVNSIFVIFVSTKIDRKDIAKLYTLWLYISGLPYDCYQMLVCTLQLNGYVDSSGKYYRDYTDYVQLTGKYLFDMAFQTNRIHILLLLVATYISYKFPFLFPKFFRPSCRNMLYGCGFILVILIVTNSNAQTMVVVADKHKRIPRALVDCWYGSVQFTMLTPAIFIVVFYVLSIKVITQYSNQSNIRVDSKIQHRRQLYSVIVYTTMTSLLVLINFAANVTAIIISTIPTEHKYPDHPFMKFGSGMNKANRFMAYFRVTILTFSTFVAFASYRRVLFAIIPVKTVFLKTKQAVYNAKAMTASFSASISIPMFNQRFINRLE</sequence>
<dbReference type="Proteomes" id="UP000298663">
    <property type="component" value="Unassembled WGS sequence"/>
</dbReference>
<feature type="transmembrane region" description="Helical" evidence="1">
    <location>
        <begin position="111"/>
        <end position="130"/>
    </location>
</feature>